<comment type="pathway">
    <text evidence="1 4">Glycan biosynthesis; trehalose biosynthesis.</text>
</comment>
<dbReference type="Pfam" id="PF02358">
    <property type="entry name" value="Trehalose_PPase"/>
    <property type="match status" value="1"/>
</dbReference>
<evidence type="ECO:0000256" key="2">
    <source>
        <dbReference type="ARBA" id="ARBA00008770"/>
    </source>
</evidence>
<dbReference type="InterPro" id="IPR023214">
    <property type="entry name" value="HAD_sf"/>
</dbReference>
<proteinExistence type="inferred from homology"/>
<reference evidence="5 6" key="1">
    <citation type="submission" date="2016-10" db="EMBL/GenBank/DDBJ databases">
        <authorList>
            <person name="de Groot N.N."/>
        </authorList>
    </citation>
    <scope>NUCLEOTIDE SEQUENCE [LARGE SCALE GENOMIC DNA]</scope>
    <source>
        <strain evidence="5 6">CGMCC 1.7659</strain>
    </source>
</reference>
<dbReference type="EMBL" id="FOVF01000016">
    <property type="protein sequence ID" value="SFN35253.1"/>
    <property type="molecule type" value="Genomic_DNA"/>
</dbReference>
<dbReference type="PANTHER" id="PTHR43768">
    <property type="entry name" value="TREHALOSE 6-PHOSPHATE PHOSPHATASE"/>
    <property type="match status" value="1"/>
</dbReference>
<organism evidence="5 6">
    <name type="scientific">Dokdonella immobilis</name>
    <dbReference type="NCBI Taxonomy" id="578942"/>
    <lineage>
        <taxon>Bacteria</taxon>
        <taxon>Pseudomonadati</taxon>
        <taxon>Pseudomonadota</taxon>
        <taxon>Gammaproteobacteria</taxon>
        <taxon>Lysobacterales</taxon>
        <taxon>Rhodanobacteraceae</taxon>
        <taxon>Dokdonella</taxon>
    </lineage>
</organism>
<dbReference type="OrthoDB" id="9814913at2"/>
<dbReference type="GO" id="GO:0000287">
    <property type="term" value="F:magnesium ion binding"/>
    <property type="evidence" value="ECO:0007669"/>
    <property type="project" value="UniProtKB-ARBA"/>
</dbReference>
<comment type="similarity">
    <text evidence="2 4">Belongs to the trehalose phosphatase family.</text>
</comment>
<evidence type="ECO:0000313" key="6">
    <source>
        <dbReference type="Proteomes" id="UP000198575"/>
    </source>
</evidence>
<comment type="cofactor">
    <cofactor evidence="4">
        <name>Mg(2+)</name>
        <dbReference type="ChEBI" id="CHEBI:18420"/>
    </cofactor>
</comment>
<evidence type="ECO:0000256" key="1">
    <source>
        <dbReference type="ARBA" id="ARBA00005199"/>
    </source>
</evidence>
<dbReference type="Gene3D" id="3.30.70.1020">
    <property type="entry name" value="Trehalose-6-phosphate phosphatase related protein, domain 2"/>
    <property type="match status" value="1"/>
</dbReference>
<dbReference type="UniPathway" id="UPA00299"/>
<dbReference type="GO" id="GO:0005992">
    <property type="term" value="P:trehalose biosynthetic process"/>
    <property type="evidence" value="ECO:0007669"/>
    <property type="project" value="UniProtKB-UniPathway"/>
</dbReference>
<keyword evidence="6" id="KW-1185">Reference proteome</keyword>
<dbReference type="InterPro" id="IPR003337">
    <property type="entry name" value="Trehalose_PPase"/>
</dbReference>
<dbReference type="NCBIfam" id="TIGR00685">
    <property type="entry name" value="T6PP"/>
    <property type="match status" value="1"/>
</dbReference>
<gene>
    <name evidence="5" type="ORF">SAMN05216289_11635</name>
</gene>
<accession>A0A1I4YBX7</accession>
<comment type="catalytic activity">
    <reaction evidence="4">
        <text>alpha,alpha-trehalose 6-phosphate + H2O = alpha,alpha-trehalose + phosphate</text>
        <dbReference type="Rhea" id="RHEA:23420"/>
        <dbReference type="ChEBI" id="CHEBI:15377"/>
        <dbReference type="ChEBI" id="CHEBI:16551"/>
        <dbReference type="ChEBI" id="CHEBI:43474"/>
        <dbReference type="ChEBI" id="CHEBI:58429"/>
        <dbReference type="EC" id="3.1.3.12"/>
    </reaction>
</comment>
<dbReference type="Proteomes" id="UP000198575">
    <property type="component" value="Unassembled WGS sequence"/>
</dbReference>
<dbReference type="GO" id="GO:0004805">
    <property type="term" value="F:trehalose-phosphatase activity"/>
    <property type="evidence" value="ECO:0007669"/>
    <property type="project" value="UniProtKB-EC"/>
</dbReference>
<dbReference type="RefSeq" id="WP_092408149.1">
    <property type="nucleotide sequence ID" value="NZ_FOVF01000016.1"/>
</dbReference>
<dbReference type="InterPro" id="IPR006379">
    <property type="entry name" value="HAD-SF_hydro_IIB"/>
</dbReference>
<keyword evidence="4" id="KW-0479">Metal-binding</keyword>
<protein>
    <recommendedName>
        <fullName evidence="4">Trehalose 6-phosphate phosphatase</fullName>
        <ecNumber evidence="4">3.1.3.12</ecNumber>
    </recommendedName>
</protein>
<dbReference type="InterPro" id="IPR044651">
    <property type="entry name" value="OTSB-like"/>
</dbReference>
<dbReference type="NCBIfam" id="TIGR01484">
    <property type="entry name" value="HAD-SF-IIB"/>
    <property type="match status" value="1"/>
</dbReference>
<dbReference type="EC" id="3.1.3.12" evidence="4"/>
<dbReference type="InterPro" id="IPR036412">
    <property type="entry name" value="HAD-like_sf"/>
</dbReference>
<comment type="function">
    <text evidence="4">Removes the phosphate from trehalose 6-phosphate to produce free trehalose.</text>
</comment>
<evidence type="ECO:0000313" key="5">
    <source>
        <dbReference type="EMBL" id="SFN35253.1"/>
    </source>
</evidence>
<dbReference type="AlphaFoldDB" id="A0A1I4YBX7"/>
<evidence type="ECO:0000256" key="3">
    <source>
        <dbReference type="ARBA" id="ARBA00022801"/>
    </source>
</evidence>
<name>A0A1I4YBX7_9GAMM</name>
<dbReference type="CDD" id="cd01627">
    <property type="entry name" value="HAD_TPP"/>
    <property type="match status" value="1"/>
</dbReference>
<dbReference type="SUPFAM" id="SSF56784">
    <property type="entry name" value="HAD-like"/>
    <property type="match status" value="1"/>
</dbReference>
<dbReference type="PANTHER" id="PTHR43768:SF3">
    <property type="entry name" value="TREHALOSE 6-PHOSPHATE PHOSPHATASE"/>
    <property type="match status" value="1"/>
</dbReference>
<sequence>MDDQTLSKPALPGRNAALLFDLDGTLVPFADDPSLVCLPDGLRRMLLRIRHLLDGALGIISGRGIADLDAIVRIPEIAAAGLHGGEWRTADGQRAQLPVHRPIVDAAVRHALHRLGDREGLLVEDKGSSVALHFRKRPERREEVEQIAYDLQRIAGSGFGLQKGNCVIELKPAGIDKGTAVQRLMESAPFRGRKPWFIGDDYTDEHAFEYVNRLGGSSVVVGGRRPTAARAALADPKAVRRWLGRMIVSLETTPGNTPS</sequence>
<dbReference type="STRING" id="578942.SAMN05216289_11635"/>
<dbReference type="Gene3D" id="3.40.50.1000">
    <property type="entry name" value="HAD superfamily/HAD-like"/>
    <property type="match status" value="1"/>
</dbReference>
<keyword evidence="4" id="KW-0460">Magnesium</keyword>
<evidence type="ECO:0000256" key="4">
    <source>
        <dbReference type="RuleBase" id="RU361117"/>
    </source>
</evidence>
<keyword evidence="3 4" id="KW-0378">Hydrolase</keyword>